<feature type="coiled-coil region" evidence="5">
    <location>
        <begin position="235"/>
        <end position="302"/>
    </location>
</feature>
<dbReference type="Proteomes" id="UP000823046">
    <property type="component" value="Unassembled WGS sequence"/>
</dbReference>
<keyword evidence="5" id="KW-0175">Coiled coil</keyword>
<dbReference type="Gene3D" id="2.60.120.260">
    <property type="entry name" value="Galactose-binding domain-like"/>
    <property type="match status" value="1"/>
</dbReference>
<evidence type="ECO:0000256" key="6">
    <source>
        <dbReference type="SAM" id="MobiDB-lite"/>
    </source>
</evidence>
<evidence type="ECO:0000256" key="4">
    <source>
        <dbReference type="ARBA" id="ARBA00023136"/>
    </source>
</evidence>
<gene>
    <name evidence="8" type="ORF">IE077_002367</name>
</gene>
<dbReference type="PROSITE" id="PS51469">
    <property type="entry name" value="SUN"/>
    <property type="match status" value="1"/>
</dbReference>
<organism evidence="8 9">
    <name type="scientific">Cardiosporidium cionae</name>
    <dbReference type="NCBI Taxonomy" id="476202"/>
    <lineage>
        <taxon>Eukaryota</taxon>
        <taxon>Sar</taxon>
        <taxon>Alveolata</taxon>
        <taxon>Apicomplexa</taxon>
        <taxon>Aconoidasida</taxon>
        <taxon>Nephromycida</taxon>
        <taxon>Cardiosporidium</taxon>
    </lineage>
</organism>
<evidence type="ECO:0000256" key="2">
    <source>
        <dbReference type="ARBA" id="ARBA00022692"/>
    </source>
</evidence>
<dbReference type="PANTHER" id="PTHR12911:SF8">
    <property type="entry name" value="KLAROID PROTEIN-RELATED"/>
    <property type="match status" value="1"/>
</dbReference>
<keyword evidence="3" id="KW-1133">Transmembrane helix</keyword>
<name>A0ABQ7JB05_9APIC</name>
<keyword evidence="2" id="KW-0812">Transmembrane</keyword>
<evidence type="ECO:0000259" key="7">
    <source>
        <dbReference type="PROSITE" id="PS51469"/>
    </source>
</evidence>
<dbReference type="EMBL" id="JADAQX010000219">
    <property type="protein sequence ID" value="KAF8821183.1"/>
    <property type="molecule type" value="Genomic_DNA"/>
</dbReference>
<feature type="coiled-coil region" evidence="5">
    <location>
        <begin position="403"/>
        <end position="449"/>
    </location>
</feature>
<accession>A0ABQ7JB05</accession>
<evidence type="ECO:0000313" key="8">
    <source>
        <dbReference type="EMBL" id="KAF8821183.1"/>
    </source>
</evidence>
<reference evidence="8 9" key="1">
    <citation type="journal article" date="2020" name="bioRxiv">
        <title>Metabolic contributions of an alphaproteobacterial endosymbiont in the apicomplexan Cardiosporidium cionae.</title>
        <authorList>
            <person name="Hunter E.S."/>
            <person name="Paight C.J."/>
            <person name="Lane C.E."/>
        </authorList>
    </citation>
    <scope>NUCLEOTIDE SEQUENCE [LARGE SCALE GENOMIC DNA]</scope>
    <source>
        <strain evidence="8">ESH_2018</strain>
    </source>
</reference>
<feature type="compositionally biased region" description="Polar residues" evidence="6">
    <location>
        <begin position="1"/>
        <end position="10"/>
    </location>
</feature>
<evidence type="ECO:0000256" key="1">
    <source>
        <dbReference type="ARBA" id="ARBA00004370"/>
    </source>
</evidence>
<comment type="caution">
    <text evidence="8">The sequence shown here is derived from an EMBL/GenBank/DDBJ whole genome shotgun (WGS) entry which is preliminary data.</text>
</comment>
<evidence type="ECO:0000256" key="3">
    <source>
        <dbReference type="ARBA" id="ARBA00022989"/>
    </source>
</evidence>
<feature type="region of interest" description="Disordered" evidence="6">
    <location>
        <begin position="1"/>
        <end position="22"/>
    </location>
</feature>
<evidence type="ECO:0000256" key="5">
    <source>
        <dbReference type="SAM" id="Coils"/>
    </source>
</evidence>
<evidence type="ECO:0000313" key="9">
    <source>
        <dbReference type="Proteomes" id="UP000823046"/>
    </source>
</evidence>
<dbReference type="InterPro" id="IPR012919">
    <property type="entry name" value="SUN_dom"/>
</dbReference>
<feature type="domain" description="SUN" evidence="7">
    <location>
        <begin position="493"/>
        <end position="703"/>
    </location>
</feature>
<comment type="subcellular location">
    <subcellularLocation>
        <location evidence="1">Membrane</location>
    </subcellularLocation>
</comment>
<keyword evidence="9" id="KW-1185">Reference proteome</keyword>
<dbReference type="InterPro" id="IPR045119">
    <property type="entry name" value="SUN1-5"/>
</dbReference>
<proteinExistence type="predicted"/>
<sequence>MFHQSSTSTPRHIPFKEGESDNSPFPYEDANYFTADMSPFPLMVPKMSPTLIKDSTFSTASPSPLRQRYKAHLPCFAPLMEGDITQSSDSEKPRANWMQRLSMGVFHFTRRSIPFLGGEVEDAQSAVQNSFIHPQRISRGSREHFRNSQPTKVPRTMLSELDSVKLVETNGLMNSTNEFNEEIKSELKIVVQKLSSLDKNSTEDAFQVIKEQFEKTLDLNEKRIRGMEIWAGKEIKHLQENLALLELQSQDQSQVIAQKDGQISALKLNLQQLNDSLNRTFMEKASHIERDLKNVMETAERKSSSIYTTLQDQLIHSKTQILNDVEEKLQLEKLKPVKEIEDQSDISESMRSSIYNDLRNLITTDFKRKNQSFVDELGVYESHLSAMLAEKLGSAESNLRNLIDKTLTELRQENMRMEDARRHQLEIELNDLKNQLEKIGRKNSIHEKEASIPGNSVFDYKKVTELERSIAEIHKQLFADMTGEVDWALKSLGAKILYSKTSPALNTDDWFESLLSSIASNLPSDEIYSLIKPMGKSPEVVLQPDIHPGQCFAFAGNKGNISIQLPATIQVSSITLEHVHMSINNNPASTPRHFRIYGISDPRWPEAFETDYDQVYCSYTGGCTQSNEATGIFSKMWVHLRTMWNREAEYQLMGDFTFEPEKRIQTYPVDHFLPLHRITFEFTENFGGSYTCIYRLRVHGRKMQRKQEAEVI</sequence>
<protein>
    <submittedName>
        <fullName evidence="8">Sad1 / UNC family C-terminal protein</fullName>
    </submittedName>
</protein>
<dbReference type="Pfam" id="PF07738">
    <property type="entry name" value="Sad1_UNC"/>
    <property type="match status" value="2"/>
</dbReference>
<keyword evidence="4" id="KW-0472">Membrane</keyword>
<dbReference type="PANTHER" id="PTHR12911">
    <property type="entry name" value="SAD1/UNC-84-LIKE PROTEIN-RELATED"/>
    <property type="match status" value="1"/>
</dbReference>